<evidence type="ECO:0000256" key="9">
    <source>
        <dbReference type="HAMAP-Rule" id="MF_00007"/>
    </source>
</evidence>
<evidence type="ECO:0000256" key="4">
    <source>
        <dbReference type="ARBA" id="ARBA00022695"/>
    </source>
</evidence>
<dbReference type="EC" id="2.7.7.101" evidence="9"/>
<gene>
    <name evidence="9" type="primary">dnaG</name>
    <name evidence="12" type="ORF">APZ16_04725</name>
</gene>
<dbReference type="GO" id="GO:0000428">
    <property type="term" value="C:DNA-directed RNA polymerase complex"/>
    <property type="evidence" value="ECO:0007669"/>
    <property type="project" value="UniProtKB-KW"/>
</dbReference>
<evidence type="ECO:0000256" key="7">
    <source>
        <dbReference type="ARBA" id="ARBA00022842"/>
    </source>
</evidence>
<dbReference type="CDD" id="cd01029">
    <property type="entry name" value="TOPRIM_primases"/>
    <property type="match status" value="1"/>
</dbReference>
<evidence type="ECO:0000256" key="8">
    <source>
        <dbReference type="ARBA" id="ARBA00023163"/>
    </source>
</evidence>
<dbReference type="GO" id="GO:0006269">
    <property type="term" value="P:DNA replication, synthesis of primer"/>
    <property type="evidence" value="ECO:0007669"/>
    <property type="project" value="UniProtKB-UniRule"/>
</dbReference>
<dbReference type="NCBIfam" id="NF003108">
    <property type="entry name" value="PRK04031.1-1"/>
    <property type="match status" value="1"/>
</dbReference>
<feature type="coiled-coil region" evidence="10">
    <location>
        <begin position="281"/>
        <end position="308"/>
    </location>
</feature>
<accession>A0A147JS84</accession>
<dbReference type="SMART" id="SM00493">
    <property type="entry name" value="TOPRIM"/>
    <property type="match status" value="1"/>
</dbReference>
<dbReference type="HAMAP" id="MF_00007">
    <property type="entry name" value="DNA_primase_DnaG_arc"/>
    <property type="match status" value="1"/>
</dbReference>
<evidence type="ECO:0000256" key="5">
    <source>
        <dbReference type="ARBA" id="ARBA00022705"/>
    </source>
</evidence>
<keyword evidence="3 9" id="KW-0808">Transferase</keyword>
<evidence type="ECO:0000256" key="2">
    <source>
        <dbReference type="ARBA" id="ARBA00022515"/>
    </source>
</evidence>
<evidence type="ECO:0000313" key="12">
    <source>
        <dbReference type="EMBL" id="KUO39304.1"/>
    </source>
</evidence>
<dbReference type="GO" id="GO:1990077">
    <property type="term" value="C:primosome complex"/>
    <property type="evidence" value="ECO:0007669"/>
    <property type="project" value="UniProtKB-KW"/>
</dbReference>
<keyword evidence="7" id="KW-0460">Magnesium</keyword>
<dbReference type="PANTHER" id="PTHR30313">
    <property type="entry name" value="DNA PRIMASE"/>
    <property type="match status" value="1"/>
</dbReference>
<keyword evidence="9" id="KW-0271">Exosome</keyword>
<dbReference type="GO" id="GO:0005737">
    <property type="term" value="C:cytoplasm"/>
    <property type="evidence" value="ECO:0007669"/>
    <property type="project" value="TreeGrafter"/>
</dbReference>
<dbReference type="InterPro" id="IPR020607">
    <property type="entry name" value="Primase_DnaG_arc"/>
</dbReference>
<dbReference type="GO" id="GO:0046872">
    <property type="term" value="F:metal ion binding"/>
    <property type="evidence" value="ECO:0007669"/>
    <property type="project" value="UniProtKB-KW"/>
</dbReference>
<comment type="subunit">
    <text evidence="9">Forms a ternary complex with MCM helicase and DNA. Component of the archaeal exosome complex.</text>
</comment>
<reference evidence="12 13" key="1">
    <citation type="journal article" date="2016" name="Nat. Microbiol.">
        <title>Genomic inference of the metabolism of cosmopolitan subsurface Archaea, Hadesarchaea.</title>
        <authorList>
            <person name="Baker B.J."/>
            <person name="Saw J.H."/>
            <person name="Lind A.E."/>
            <person name="Lazar C.S."/>
            <person name="Hinrichs K.-U."/>
            <person name="Teske A.P."/>
            <person name="Ettema T.J."/>
        </authorList>
    </citation>
    <scope>NUCLEOTIDE SEQUENCE [LARGE SCALE GENOMIC DNA]</scope>
</reference>
<dbReference type="GO" id="GO:0003899">
    <property type="term" value="F:DNA-directed RNA polymerase activity"/>
    <property type="evidence" value="ECO:0007669"/>
    <property type="project" value="UniProtKB-UniRule"/>
</dbReference>
<comment type="function">
    <text evidence="9">RNA polymerase that catalyzes the synthesis of short RNA molecules used as primers for DNA polymerase during DNA replication. Also part of the exosome, which is a complex involved in RNA degradation. Acts as a poly(A)-binding protein that enhances the interaction between heteropolymeric, adenine-rich transcripts and the exosome.</text>
</comment>
<evidence type="ECO:0000256" key="1">
    <source>
        <dbReference type="ARBA" id="ARBA00022478"/>
    </source>
</evidence>
<dbReference type="InterPro" id="IPR006171">
    <property type="entry name" value="TOPRIM_dom"/>
</dbReference>
<name>A0A147JS84_HADYE</name>
<dbReference type="GO" id="GO:0008143">
    <property type="term" value="F:poly(A) binding"/>
    <property type="evidence" value="ECO:0007669"/>
    <property type="project" value="InterPro"/>
</dbReference>
<keyword evidence="6" id="KW-0479">Metal-binding</keyword>
<comment type="catalytic activity">
    <reaction evidence="9">
        <text>ssDNA + n NTP = ssDNA/pppN(pN)n-1 hybrid + (n-1) diphosphate.</text>
        <dbReference type="EC" id="2.7.7.101"/>
    </reaction>
</comment>
<dbReference type="STRING" id="1776334.APZ16_04725"/>
<protein>
    <recommendedName>
        <fullName evidence="9">DNA primase DnaG</fullName>
        <ecNumber evidence="9">2.7.7.101</ecNumber>
    </recommendedName>
</protein>
<dbReference type="SUPFAM" id="SSF56731">
    <property type="entry name" value="DNA primase core"/>
    <property type="match status" value="1"/>
</dbReference>
<keyword evidence="5 9" id="KW-0235">DNA replication</keyword>
<dbReference type="AlphaFoldDB" id="A0A147JS84"/>
<dbReference type="InterPro" id="IPR050219">
    <property type="entry name" value="DnaG_primase"/>
</dbReference>
<keyword evidence="4 9" id="KW-0548">Nucleotidyltransferase</keyword>
<dbReference type="Proteomes" id="UP000074294">
    <property type="component" value="Unassembled WGS sequence"/>
</dbReference>
<keyword evidence="1 9" id="KW-0240">DNA-directed RNA polymerase</keyword>
<keyword evidence="10" id="KW-0175">Coiled coil</keyword>
<proteinExistence type="inferred from homology"/>
<evidence type="ECO:0000256" key="10">
    <source>
        <dbReference type="SAM" id="Coils"/>
    </source>
</evidence>
<comment type="similarity">
    <text evidence="9">Belongs to the archaeal DnaG primase family.</text>
</comment>
<keyword evidence="2 9" id="KW-0639">Primosome</keyword>
<dbReference type="PROSITE" id="PS50880">
    <property type="entry name" value="TOPRIM"/>
    <property type="match status" value="1"/>
</dbReference>
<dbReference type="GO" id="GO:0000178">
    <property type="term" value="C:exosome (RNase complex)"/>
    <property type="evidence" value="ECO:0007669"/>
    <property type="project" value="UniProtKB-KW"/>
</dbReference>
<dbReference type="FunFam" id="3.40.1360.10:FF:000010">
    <property type="entry name" value="DNA primase DnaG"/>
    <property type="match status" value="1"/>
</dbReference>
<dbReference type="Pfam" id="PF13662">
    <property type="entry name" value="Toprim_4"/>
    <property type="match status" value="1"/>
</dbReference>
<evidence type="ECO:0000313" key="13">
    <source>
        <dbReference type="Proteomes" id="UP000074294"/>
    </source>
</evidence>
<sequence>MREDSGTTKYLIHAKIEANGVVERPDVVGAIFGQTEGLLGSDLDLRELLKSGRIGRIKVEINSSQGKSTGTITIPSSLDRVETAIIAASLETIDRVGPCEATIKVERIEDVRDIKRKFVVERAKELLGAFEEAATETQEITEKVMESVRVEEISEYEGLPAGPGVRDSDAIIIVEGRADVLNLLRAGIKNAIAIEGTSVPKAVIDLTKDKTATAFVDSDRGGDLILKELLQVAEIDFVARPPPGRSVEELSKKEIIKALRNKVPVEIATAEYRPKPAAPPVEAGNGELQELENIMNKLRGTLKAQLLNEKLELIEEIQVRELKERLTKAQNVKAVVFDGVITQELAELAAEKGVQYLIGMRSRVEVAPKNLRVLTLDDLRRMKYQK</sequence>
<evidence type="ECO:0000256" key="6">
    <source>
        <dbReference type="ARBA" id="ARBA00022723"/>
    </source>
</evidence>
<evidence type="ECO:0000256" key="3">
    <source>
        <dbReference type="ARBA" id="ARBA00022679"/>
    </source>
</evidence>
<dbReference type="EMBL" id="LQMQ01000067">
    <property type="protein sequence ID" value="KUO39304.1"/>
    <property type="molecule type" value="Genomic_DNA"/>
</dbReference>
<keyword evidence="8 9" id="KW-0804">Transcription</keyword>
<organism evidence="12 13">
    <name type="scientific">Hadarchaeum yellowstonense</name>
    <dbReference type="NCBI Taxonomy" id="1776334"/>
    <lineage>
        <taxon>Archaea</taxon>
        <taxon>Methanobacteriati</taxon>
        <taxon>Candidatus Hadarchaeota</taxon>
        <taxon>Candidatus Hadarchaeia</taxon>
        <taxon>Candidatus Hadarchaeales</taxon>
        <taxon>Candidatus Hadarchaeaceae</taxon>
        <taxon>Candidatus Hadarchaeum</taxon>
    </lineage>
</organism>
<evidence type="ECO:0000259" key="11">
    <source>
        <dbReference type="PROSITE" id="PS50880"/>
    </source>
</evidence>
<dbReference type="InterPro" id="IPR034154">
    <property type="entry name" value="TOPRIM_DnaG/twinkle"/>
</dbReference>
<comment type="caution">
    <text evidence="12">The sequence shown here is derived from an EMBL/GenBank/DDBJ whole genome shotgun (WGS) entry which is preliminary data.</text>
</comment>
<feature type="domain" description="Toprim" evidence="11">
    <location>
        <begin position="169"/>
        <end position="243"/>
    </location>
</feature>
<dbReference type="PANTHER" id="PTHR30313:SF2">
    <property type="entry name" value="DNA PRIMASE"/>
    <property type="match status" value="1"/>
</dbReference>
<dbReference type="Gene3D" id="3.40.1360.10">
    <property type="match status" value="1"/>
</dbReference>